<dbReference type="PANTHER" id="PTHR48063">
    <property type="entry name" value="LRR RECEPTOR-LIKE KINASE"/>
    <property type="match status" value="1"/>
</dbReference>
<dbReference type="PROSITE" id="PS51450">
    <property type="entry name" value="LRR"/>
    <property type="match status" value="1"/>
</dbReference>
<gene>
    <name evidence="15" type="ORF">DM860_006817</name>
</gene>
<keyword evidence="10" id="KW-0325">Glycoprotein</keyword>
<comment type="similarity">
    <text evidence="2">Belongs to the RLP family.</text>
</comment>
<evidence type="ECO:0000256" key="12">
    <source>
        <dbReference type="SAM" id="SignalP"/>
    </source>
</evidence>
<evidence type="ECO:0000256" key="7">
    <source>
        <dbReference type="ARBA" id="ARBA00022737"/>
    </source>
</evidence>
<comment type="subcellular location">
    <subcellularLocation>
        <location evidence="1">Cell membrane</location>
        <topology evidence="1">Single-pass type I membrane protein</topology>
    </subcellularLocation>
</comment>
<dbReference type="GO" id="GO:0099402">
    <property type="term" value="P:plant organ development"/>
    <property type="evidence" value="ECO:0007669"/>
    <property type="project" value="UniProtKB-ARBA"/>
</dbReference>
<keyword evidence="8 11" id="KW-1133">Transmembrane helix</keyword>
<protein>
    <submittedName>
        <fullName evidence="15">Uncharacterized protein</fullName>
    </submittedName>
</protein>
<dbReference type="GO" id="GO:0006952">
    <property type="term" value="P:defense response"/>
    <property type="evidence" value="ECO:0007669"/>
    <property type="project" value="UniProtKB-ARBA"/>
</dbReference>
<evidence type="ECO:0000259" key="13">
    <source>
        <dbReference type="Pfam" id="PF08263"/>
    </source>
</evidence>
<keyword evidence="9 11" id="KW-0472">Membrane</keyword>
<dbReference type="Proteomes" id="UP000249390">
    <property type="component" value="Unassembled WGS sequence"/>
</dbReference>
<feature type="chain" id="PRO_5016357627" evidence="12">
    <location>
        <begin position="24"/>
        <end position="1015"/>
    </location>
</feature>
<evidence type="ECO:0000256" key="11">
    <source>
        <dbReference type="SAM" id="Phobius"/>
    </source>
</evidence>
<dbReference type="Pfam" id="PF00560">
    <property type="entry name" value="LRR_1"/>
    <property type="match status" value="8"/>
</dbReference>
<dbReference type="Pfam" id="PF08263">
    <property type="entry name" value="LRRNT_2"/>
    <property type="match status" value="1"/>
</dbReference>
<dbReference type="SMART" id="SM00369">
    <property type="entry name" value="LRR_TYP"/>
    <property type="match status" value="14"/>
</dbReference>
<feature type="domain" description="Leucine-rich repeat-containing N-terminal plant-type" evidence="13">
    <location>
        <begin position="38"/>
        <end position="75"/>
    </location>
</feature>
<dbReference type="PRINTS" id="PR00019">
    <property type="entry name" value="LEURICHRPT"/>
</dbReference>
<keyword evidence="6 12" id="KW-0732">Signal</keyword>
<dbReference type="InterPro" id="IPR001611">
    <property type="entry name" value="Leu-rich_rpt"/>
</dbReference>
<evidence type="ECO:0000256" key="4">
    <source>
        <dbReference type="ARBA" id="ARBA00022614"/>
    </source>
</evidence>
<dbReference type="GO" id="GO:0009653">
    <property type="term" value="P:anatomical structure morphogenesis"/>
    <property type="evidence" value="ECO:0007669"/>
    <property type="project" value="UniProtKB-ARBA"/>
</dbReference>
<evidence type="ECO:0000313" key="16">
    <source>
        <dbReference type="Proteomes" id="UP000249390"/>
    </source>
</evidence>
<feature type="transmembrane region" description="Helical" evidence="11">
    <location>
        <begin position="957"/>
        <end position="981"/>
    </location>
</feature>
<dbReference type="InterPro" id="IPR032675">
    <property type="entry name" value="LRR_dom_sf"/>
</dbReference>
<evidence type="ECO:0000256" key="8">
    <source>
        <dbReference type="ARBA" id="ARBA00022989"/>
    </source>
</evidence>
<evidence type="ECO:0000313" key="15">
    <source>
        <dbReference type="EMBL" id="RAL53145.1"/>
    </source>
</evidence>
<dbReference type="SUPFAM" id="SSF52047">
    <property type="entry name" value="RNI-like"/>
    <property type="match status" value="1"/>
</dbReference>
<dbReference type="AlphaFoldDB" id="A0A328E577"/>
<keyword evidence="16" id="KW-1185">Reference proteome</keyword>
<keyword evidence="3" id="KW-1003">Cell membrane</keyword>
<dbReference type="SUPFAM" id="SSF52058">
    <property type="entry name" value="L domain-like"/>
    <property type="match status" value="3"/>
</dbReference>
<feature type="domain" description="Disease resistance R13L4/SHOC-2-like LRR" evidence="14">
    <location>
        <begin position="349"/>
        <end position="505"/>
    </location>
</feature>
<dbReference type="FunFam" id="3.80.10.10:FF:000095">
    <property type="entry name" value="LRR receptor-like serine/threonine-protein kinase GSO1"/>
    <property type="match status" value="2"/>
</dbReference>
<evidence type="ECO:0000256" key="9">
    <source>
        <dbReference type="ARBA" id="ARBA00023136"/>
    </source>
</evidence>
<organism evidence="15 16">
    <name type="scientific">Cuscuta australis</name>
    <dbReference type="NCBI Taxonomy" id="267555"/>
    <lineage>
        <taxon>Eukaryota</taxon>
        <taxon>Viridiplantae</taxon>
        <taxon>Streptophyta</taxon>
        <taxon>Embryophyta</taxon>
        <taxon>Tracheophyta</taxon>
        <taxon>Spermatophyta</taxon>
        <taxon>Magnoliopsida</taxon>
        <taxon>eudicotyledons</taxon>
        <taxon>Gunneridae</taxon>
        <taxon>Pentapetalae</taxon>
        <taxon>asterids</taxon>
        <taxon>lamiids</taxon>
        <taxon>Solanales</taxon>
        <taxon>Convolvulaceae</taxon>
        <taxon>Cuscuteae</taxon>
        <taxon>Cuscuta</taxon>
        <taxon>Cuscuta subgen. Grammica</taxon>
        <taxon>Cuscuta sect. Cleistogrammica</taxon>
    </lineage>
</organism>
<dbReference type="InterPro" id="IPR003591">
    <property type="entry name" value="Leu-rich_rpt_typical-subtyp"/>
</dbReference>
<dbReference type="Pfam" id="PF13855">
    <property type="entry name" value="LRR_8"/>
    <property type="match status" value="2"/>
</dbReference>
<keyword evidence="5 11" id="KW-0812">Transmembrane</keyword>
<feature type="signal peptide" evidence="12">
    <location>
        <begin position="1"/>
        <end position="23"/>
    </location>
</feature>
<evidence type="ECO:0000256" key="10">
    <source>
        <dbReference type="ARBA" id="ARBA00023180"/>
    </source>
</evidence>
<evidence type="ECO:0000256" key="6">
    <source>
        <dbReference type="ARBA" id="ARBA00022729"/>
    </source>
</evidence>
<dbReference type="Pfam" id="PF23598">
    <property type="entry name" value="LRR_14"/>
    <property type="match status" value="1"/>
</dbReference>
<evidence type="ECO:0000256" key="2">
    <source>
        <dbReference type="ARBA" id="ARBA00009592"/>
    </source>
</evidence>
<dbReference type="InterPro" id="IPR046956">
    <property type="entry name" value="RLP23-like"/>
</dbReference>
<accession>A0A328E577</accession>
<evidence type="ECO:0000256" key="3">
    <source>
        <dbReference type="ARBA" id="ARBA00022475"/>
    </source>
</evidence>
<dbReference type="InterPro" id="IPR055414">
    <property type="entry name" value="LRR_R13L4/SHOC2-like"/>
</dbReference>
<evidence type="ECO:0000256" key="5">
    <source>
        <dbReference type="ARBA" id="ARBA00022692"/>
    </source>
</evidence>
<dbReference type="GO" id="GO:0051707">
    <property type="term" value="P:response to other organism"/>
    <property type="evidence" value="ECO:0007669"/>
    <property type="project" value="UniProtKB-ARBA"/>
</dbReference>
<dbReference type="FunFam" id="3.80.10.10:FF:000400">
    <property type="entry name" value="Nuclear pore complex protein NUP107"/>
    <property type="match status" value="1"/>
</dbReference>
<proteinExistence type="inferred from homology"/>
<dbReference type="InterPro" id="IPR013210">
    <property type="entry name" value="LRR_N_plant-typ"/>
</dbReference>
<dbReference type="EMBL" id="NQVE01000027">
    <property type="protein sequence ID" value="RAL53145.1"/>
    <property type="molecule type" value="Genomic_DNA"/>
</dbReference>
<keyword evidence="7" id="KW-0677">Repeat</keyword>
<dbReference type="GO" id="GO:0005886">
    <property type="term" value="C:plasma membrane"/>
    <property type="evidence" value="ECO:0007669"/>
    <property type="project" value="UniProtKB-SubCell"/>
</dbReference>
<evidence type="ECO:0000256" key="1">
    <source>
        <dbReference type="ARBA" id="ARBA00004251"/>
    </source>
</evidence>
<comment type="caution">
    <text evidence="15">The sequence shown here is derived from an EMBL/GenBank/DDBJ whole genome shotgun (WGS) entry which is preliminary data.</text>
</comment>
<keyword evidence="4" id="KW-0433">Leucine-rich repeat</keyword>
<dbReference type="Gene3D" id="3.80.10.10">
    <property type="entry name" value="Ribonuclease Inhibitor"/>
    <property type="match status" value="4"/>
</dbReference>
<reference evidence="15 16" key="1">
    <citation type="submission" date="2018-06" db="EMBL/GenBank/DDBJ databases">
        <title>The Genome of Cuscuta australis (Dodder) Provides Insight into the Evolution of Plant Parasitism.</title>
        <authorList>
            <person name="Liu H."/>
        </authorList>
    </citation>
    <scope>NUCLEOTIDE SEQUENCE [LARGE SCALE GENOMIC DNA]</scope>
    <source>
        <strain evidence="16">cv. Yunnan</strain>
        <tissue evidence="15">Vines</tissue>
    </source>
</reference>
<dbReference type="FunFam" id="3.80.10.10:FF:000213">
    <property type="entry name" value="Tyrosine-sulfated glycopeptide receptor 1"/>
    <property type="match status" value="1"/>
</dbReference>
<name>A0A328E577_9ASTE</name>
<evidence type="ECO:0000259" key="14">
    <source>
        <dbReference type="Pfam" id="PF23598"/>
    </source>
</evidence>
<sequence length="1015" mass="110680">MEISGNNMLGILVLLLFVMGNLSIGCCSGAGSTAGCIASERLALLEFKKGLVDDSNRLSSWTGDDCCRWNGVICDNITGNIVKLDLRNRDETSSGLVGGEISSSLLNLTRLGYLDLSTNDFSGARIPNFIGSLAQLRYLNLSSSRFMGNIPHSLGNLSNLQYLDLRSELLRAETGLFFLSMLSSLKYLDMSSVDLANASNWLRDLSRIPSLSELRLSGCKLPLTPPHISKGNLTSLSTLILDSNNFNSTLPSWLFNISSIEHLDLSYCYLHGSIPREIGNLKLLSVLVLSSNHLAGEIPVELSGLCNLRELDLDYNNFVGGISTLFGNPFGCIQRSLESVTLESNSLSGSLPNQLGDFEQLKIFNAFQNSIQGSLPNGLGRMKNLEFLALSGNSIGGPIPTSIGRLSRLKEVHLADNLLNGSVPKSLGQLSSLQILDLGNNSLGGVVTELHLSNLRSLRRLSIHRNSLLSFDIDPAWVPPFQLELVLLSSTKVGPKFPLWLKEQVNITVLMMSNASISSSIPSWFGDISSGIQWLDLSHNLITGNLPKLRNYSALDPFRCIFLNSNRFQGPLPHLPSDINMLDISNNMIHGVIPQNIGATMPNLQYLRISGNRLNGSMPASFCKIRSLTILDLSDNQLSGTLPSTCSQWNLEVLDLSSNNFSGSIPAYLGSLTGLQSLHLENNSLHGKIPESLKNLSYLSALDLSQNALDGAIPSWIGENWSSLKVLNLHSNRFNSEVPLKLCTLSSLRILNVANNELSGKIPACFSNFTGMVVNGVEGPQWDFGIDDSPNVADPQYVENVFGYMKGRELFYSNTLRFLFSIDLSRNNLSGQIPHELTGLRLLQNLNLSRNNLNGQITPSIGNMTALESLDLSRNQFSGAIPPAISSLNFLSYLDLSYNNLSGPIPRGNQLQTLDKSSYVGNIGLCGPPLGSCHGDDKAPPHEPQKETAGLDDDGEVVWFFSGLGAGFIAGLVGVCSILYFKSSWRRKCNLWVVQICSRLSAKRTVRPNLLWARG</sequence>
<dbReference type="PANTHER" id="PTHR48063:SF112">
    <property type="entry name" value="RECEPTOR LIKE PROTEIN 30-LIKE"/>
    <property type="match status" value="1"/>
</dbReference>